<dbReference type="OrthoDB" id="136483at2157"/>
<evidence type="ECO:0000256" key="1">
    <source>
        <dbReference type="SAM" id="MobiDB-lite"/>
    </source>
</evidence>
<evidence type="ECO:0000313" key="3">
    <source>
        <dbReference type="EMBL" id="NLV09870.1"/>
    </source>
</evidence>
<dbReference type="Pfam" id="PF04186">
    <property type="entry name" value="FxsA"/>
    <property type="match status" value="1"/>
</dbReference>
<feature type="region of interest" description="Disordered" evidence="1">
    <location>
        <begin position="141"/>
        <end position="192"/>
    </location>
</feature>
<keyword evidence="2" id="KW-0812">Transmembrane</keyword>
<feature type="transmembrane region" description="Helical" evidence="2">
    <location>
        <begin position="32"/>
        <end position="49"/>
    </location>
</feature>
<evidence type="ECO:0000256" key="2">
    <source>
        <dbReference type="SAM" id="Phobius"/>
    </source>
</evidence>
<proteinExistence type="predicted"/>
<protein>
    <submittedName>
        <fullName evidence="3">Membrane protein FxsA</fullName>
    </submittedName>
</protein>
<keyword evidence="2" id="KW-1133">Transmembrane helix</keyword>
<feature type="compositionally biased region" description="Acidic residues" evidence="1">
    <location>
        <begin position="183"/>
        <end position="192"/>
    </location>
</feature>
<keyword evidence="2" id="KW-0472">Membrane</keyword>
<comment type="caution">
    <text evidence="3">The sequence shown here is derived from an EMBL/GenBank/DDBJ whole genome shotgun (WGS) entry which is preliminary data.</text>
</comment>
<dbReference type="AlphaFoldDB" id="A0A847UEF2"/>
<feature type="compositionally biased region" description="Low complexity" evidence="1">
    <location>
        <begin position="152"/>
        <end position="176"/>
    </location>
</feature>
<reference evidence="3" key="1">
    <citation type="submission" date="2019-12" db="EMBL/GenBank/DDBJ databases">
        <title>Whole-genome sequence of Halomicrobium mukohataei pws1.</title>
        <authorList>
            <person name="Verma D.K."/>
            <person name="Gopal K."/>
            <person name="Prasad E.S."/>
        </authorList>
    </citation>
    <scope>NUCLEOTIDE SEQUENCE</scope>
    <source>
        <strain evidence="3">Pws1</strain>
    </source>
</reference>
<accession>A0A847UEF2</accession>
<organism evidence="3 4">
    <name type="scientific">Halomicrobium mukohataei</name>
    <dbReference type="NCBI Taxonomy" id="57705"/>
    <lineage>
        <taxon>Archaea</taxon>
        <taxon>Methanobacteriati</taxon>
        <taxon>Methanobacteriota</taxon>
        <taxon>Stenosarchaea group</taxon>
        <taxon>Halobacteria</taxon>
        <taxon>Halobacteriales</taxon>
        <taxon>Haloarculaceae</taxon>
        <taxon>Halomicrobium</taxon>
    </lineage>
</organism>
<dbReference type="PANTHER" id="PTHR35335">
    <property type="entry name" value="UPF0716 PROTEIN FXSA"/>
    <property type="match status" value="1"/>
</dbReference>
<dbReference type="NCBIfam" id="NF008528">
    <property type="entry name" value="PRK11463.1-2"/>
    <property type="match status" value="1"/>
</dbReference>
<sequence>MLRVIAVLLLIPLLDALLLVVAATQFDTLSAAVVVLLVVVTALVGMLLVRAEGRHTLRRIQEKLATGEVPTDELVDGGFLVAAGAFFLTPGFVTDLLGLLLALPITRAPIRMAAKRWLITPYLDAKAQGFVSGNVYVGGFPGQGDAGPGPSGPASGPDSGPSDGPGTVGSDGSPSGFDHDNATDIDFEERDE</sequence>
<dbReference type="EMBL" id="WOYG01000001">
    <property type="protein sequence ID" value="NLV09870.1"/>
    <property type="molecule type" value="Genomic_DNA"/>
</dbReference>
<dbReference type="Proteomes" id="UP000608662">
    <property type="component" value="Unassembled WGS sequence"/>
</dbReference>
<dbReference type="RefSeq" id="WP_170093652.1">
    <property type="nucleotide sequence ID" value="NZ_WOYG01000001.1"/>
</dbReference>
<gene>
    <name evidence="3" type="primary">fxsA</name>
    <name evidence="3" type="ORF">GOC74_08000</name>
</gene>
<dbReference type="InterPro" id="IPR007313">
    <property type="entry name" value="FxsA"/>
</dbReference>
<dbReference type="GO" id="GO:0016020">
    <property type="term" value="C:membrane"/>
    <property type="evidence" value="ECO:0007669"/>
    <property type="project" value="InterPro"/>
</dbReference>
<dbReference type="PANTHER" id="PTHR35335:SF1">
    <property type="entry name" value="UPF0716 PROTEIN FXSA"/>
    <property type="match status" value="1"/>
</dbReference>
<name>A0A847UEF2_9EURY</name>
<evidence type="ECO:0000313" key="4">
    <source>
        <dbReference type="Proteomes" id="UP000608662"/>
    </source>
</evidence>